<dbReference type="SUPFAM" id="SSF48264">
    <property type="entry name" value="Cytochrome P450"/>
    <property type="match status" value="1"/>
</dbReference>
<keyword evidence="6" id="KW-0732">Signal</keyword>
<keyword evidence="8" id="KW-1185">Reference proteome</keyword>
<evidence type="ECO:0000256" key="1">
    <source>
        <dbReference type="ARBA" id="ARBA00001971"/>
    </source>
</evidence>
<dbReference type="InterPro" id="IPR036396">
    <property type="entry name" value="Cyt_P450_sf"/>
</dbReference>
<dbReference type="GO" id="GO:0004497">
    <property type="term" value="F:monooxygenase activity"/>
    <property type="evidence" value="ECO:0007669"/>
    <property type="project" value="InterPro"/>
</dbReference>
<dbReference type="GO" id="GO:0020037">
    <property type="term" value="F:heme binding"/>
    <property type="evidence" value="ECO:0007669"/>
    <property type="project" value="InterPro"/>
</dbReference>
<dbReference type="InterPro" id="IPR001128">
    <property type="entry name" value="Cyt_P450"/>
</dbReference>
<gene>
    <name evidence="7" type="ORF">RJ639_023894</name>
</gene>
<dbReference type="EMBL" id="JAVXUP010003276">
    <property type="protein sequence ID" value="KAK2999465.1"/>
    <property type="molecule type" value="Genomic_DNA"/>
</dbReference>
<feature type="chain" id="PRO_5041726296" description="Cytochrome P450" evidence="6">
    <location>
        <begin position="26"/>
        <end position="339"/>
    </location>
</feature>
<dbReference type="GO" id="GO:0016705">
    <property type="term" value="F:oxidoreductase activity, acting on paired donors, with incorporation or reduction of molecular oxygen"/>
    <property type="evidence" value="ECO:0007669"/>
    <property type="project" value="InterPro"/>
</dbReference>
<keyword evidence="3" id="KW-0479">Metal-binding</keyword>
<sequence length="339" mass="39613">LSISLHFFLLPILFLFSIKFKSMYTSISSSKLPRSYLLIGLYFSLYANRDPRIMSYDLVTSSPSLTFILNRYLTWHLHRKPVQCPTILKTQFHKYGKGNIFRRTLSDLLGDGIFNADGESMKFLRLLSDRLRPILATTAANRTILDYRGILQGFAFDNICKISFGYDPSYLLPSFPRQKFTVTFEDVDRISNGRFNTFLPLIWKAKKDFEHRFVIAFEGVVRISSGRFNTFLPLIWKAKRVLNIVFENQLCTAVKQVREFAREVIKEKKKELNDKSLLEYVDLLSRSLNFGHCDEDYYVIDIIIRFILVGRDTTSTALTWFFWLMSTNPNVDVKFKSVR</sequence>
<feature type="signal peptide" evidence="6">
    <location>
        <begin position="1"/>
        <end position="25"/>
    </location>
</feature>
<dbReference type="Gene3D" id="1.10.630.10">
    <property type="entry name" value="Cytochrome P450"/>
    <property type="match status" value="1"/>
</dbReference>
<reference evidence="7" key="1">
    <citation type="submission" date="2022-12" db="EMBL/GenBank/DDBJ databases">
        <title>Draft genome assemblies for two species of Escallonia (Escalloniales).</title>
        <authorList>
            <person name="Chanderbali A."/>
            <person name="Dervinis C."/>
            <person name="Anghel I."/>
            <person name="Soltis D."/>
            <person name="Soltis P."/>
            <person name="Zapata F."/>
        </authorList>
    </citation>
    <scope>NUCLEOTIDE SEQUENCE</scope>
    <source>
        <strain evidence="7">UCBG64.0493</strain>
        <tissue evidence="7">Leaf</tissue>
    </source>
</reference>
<name>A0AA88V1Z3_9ASTE</name>
<evidence type="ECO:0000256" key="5">
    <source>
        <dbReference type="ARBA" id="ARBA00023004"/>
    </source>
</evidence>
<evidence type="ECO:0000256" key="6">
    <source>
        <dbReference type="SAM" id="SignalP"/>
    </source>
</evidence>
<dbReference type="AlphaFoldDB" id="A0AA88V1Z3"/>
<comment type="cofactor">
    <cofactor evidence="1">
        <name>heme</name>
        <dbReference type="ChEBI" id="CHEBI:30413"/>
    </cofactor>
</comment>
<evidence type="ECO:0000313" key="8">
    <source>
        <dbReference type="Proteomes" id="UP001188597"/>
    </source>
</evidence>
<dbReference type="PANTHER" id="PTHR24296">
    <property type="entry name" value="CYTOCHROME P450"/>
    <property type="match status" value="1"/>
</dbReference>
<evidence type="ECO:0000256" key="3">
    <source>
        <dbReference type="ARBA" id="ARBA00022723"/>
    </source>
</evidence>
<feature type="non-terminal residue" evidence="7">
    <location>
        <position position="339"/>
    </location>
</feature>
<organism evidence="7 8">
    <name type="scientific">Escallonia herrerae</name>
    <dbReference type="NCBI Taxonomy" id="1293975"/>
    <lineage>
        <taxon>Eukaryota</taxon>
        <taxon>Viridiplantae</taxon>
        <taxon>Streptophyta</taxon>
        <taxon>Embryophyta</taxon>
        <taxon>Tracheophyta</taxon>
        <taxon>Spermatophyta</taxon>
        <taxon>Magnoliopsida</taxon>
        <taxon>eudicotyledons</taxon>
        <taxon>Gunneridae</taxon>
        <taxon>Pentapetalae</taxon>
        <taxon>asterids</taxon>
        <taxon>campanulids</taxon>
        <taxon>Escalloniales</taxon>
        <taxon>Escalloniaceae</taxon>
        <taxon>Escallonia</taxon>
    </lineage>
</organism>
<keyword evidence="5" id="KW-0408">Iron</keyword>
<dbReference type="Proteomes" id="UP001188597">
    <property type="component" value="Unassembled WGS sequence"/>
</dbReference>
<comment type="similarity">
    <text evidence="2">Belongs to the cytochrome P450 family.</text>
</comment>
<evidence type="ECO:0000313" key="7">
    <source>
        <dbReference type="EMBL" id="KAK2999465.1"/>
    </source>
</evidence>
<comment type="caution">
    <text evidence="7">The sequence shown here is derived from an EMBL/GenBank/DDBJ whole genome shotgun (WGS) entry which is preliminary data.</text>
</comment>
<proteinExistence type="inferred from homology"/>
<accession>A0AA88V1Z3</accession>
<keyword evidence="4" id="KW-0560">Oxidoreductase</keyword>
<dbReference type="GO" id="GO:0005506">
    <property type="term" value="F:iron ion binding"/>
    <property type="evidence" value="ECO:0007669"/>
    <property type="project" value="InterPro"/>
</dbReference>
<protein>
    <recommendedName>
        <fullName evidence="9">Cytochrome P450</fullName>
    </recommendedName>
</protein>
<evidence type="ECO:0000256" key="2">
    <source>
        <dbReference type="ARBA" id="ARBA00010617"/>
    </source>
</evidence>
<evidence type="ECO:0008006" key="9">
    <source>
        <dbReference type="Google" id="ProtNLM"/>
    </source>
</evidence>
<dbReference type="Pfam" id="PF00067">
    <property type="entry name" value="p450"/>
    <property type="match status" value="1"/>
</dbReference>
<evidence type="ECO:0000256" key="4">
    <source>
        <dbReference type="ARBA" id="ARBA00023002"/>
    </source>
</evidence>